<dbReference type="RefSeq" id="WP_046911578.1">
    <property type="nucleotide sequence ID" value="NZ_BAAAXG010000027.1"/>
</dbReference>
<reference evidence="1 2" key="1">
    <citation type="submission" date="2015-05" db="EMBL/GenBank/DDBJ databases">
        <title>Draft Genome assembly of Streptomyces showdoensis.</title>
        <authorList>
            <person name="Thapa K.K."/>
            <person name="Metsa-Ketela M."/>
        </authorList>
    </citation>
    <scope>NUCLEOTIDE SEQUENCE [LARGE SCALE GENOMIC DNA]</scope>
    <source>
        <strain evidence="1 2">ATCC 15227</strain>
    </source>
</reference>
<accession>A0A2P2GEB9</accession>
<keyword evidence="2" id="KW-1185">Reference proteome</keyword>
<proteinExistence type="predicted"/>
<dbReference type="NCBIfam" id="TIGR03187">
    <property type="entry name" value="DGQHR"/>
    <property type="match status" value="1"/>
</dbReference>
<evidence type="ECO:0008006" key="3">
    <source>
        <dbReference type="Google" id="ProtNLM"/>
    </source>
</evidence>
<dbReference type="CDD" id="cd16412">
    <property type="entry name" value="dndB"/>
    <property type="match status" value="1"/>
</dbReference>
<evidence type="ECO:0000313" key="2">
    <source>
        <dbReference type="Proteomes" id="UP000265325"/>
    </source>
</evidence>
<comment type="caution">
    <text evidence="1">The sequence shown here is derived from an EMBL/GenBank/DDBJ whole genome shotgun (WGS) entry which is preliminary data.</text>
</comment>
<dbReference type="InterPro" id="IPR017642">
    <property type="entry name" value="DNA_S_mod_DndB"/>
</dbReference>
<evidence type="ECO:0000313" key="1">
    <source>
        <dbReference type="EMBL" id="KKZ69884.1"/>
    </source>
</evidence>
<sequence length="416" mass="45187">MPKIQIPVIGYQQGGRQMMVTAMSAPDLVSMVTKPKPWNPAATTEHGNRVRDQKHLDGIAHYLETVDKYVLGSVVLYLTSKEAEFKALDVPGVSGEHDAARIGVLSVDIGAKFDVGDGQHRIGAYDKTINDHDGDDDHPLIQRLKNSGQPMIIVIEDDPKGRAQDFADLQRNVKAPTASLGQSMDRRQPINRELSDLFDTIPLLTGRVEYAKDNPGKLSPNLLSFKTIRYVSGLLLVGNGYRSPATMDKAVNSRFEGDGAEAARGELREFWTALGELTRYADVVSGDVTVPELREATYLTSAGVLYAIAFAVYQAHGKHKVAIADAVRAVDIVSFDRTQKTADIENEDTVFAGTLISPKTGKLEAGRTAWEGAADVLLTKIVEVIGSDATVPAQHVVTDGQHRIAAYDAILKEETA</sequence>
<dbReference type="AlphaFoldDB" id="A0A2P2GEB9"/>
<dbReference type="InterPro" id="IPR017601">
    <property type="entry name" value="DGQHR-contain_dom"/>
</dbReference>
<dbReference type="EMBL" id="LAQS01000075">
    <property type="protein sequence ID" value="KKZ69884.1"/>
    <property type="molecule type" value="Genomic_DNA"/>
</dbReference>
<protein>
    <recommendedName>
        <fullName evidence="3">DGQHR domain-containing protein</fullName>
    </recommendedName>
</protein>
<gene>
    <name evidence="1" type="ORF">VO63_31880</name>
</gene>
<name>A0A2P2GEB9_STREW</name>
<dbReference type="Pfam" id="PF14072">
    <property type="entry name" value="DndB"/>
    <property type="match status" value="1"/>
</dbReference>
<dbReference type="Proteomes" id="UP000265325">
    <property type="component" value="Unassembled WGS sequence"/>
</dbReference>
<organism evidence="1 2">
    <name type="scientific">Streptomyces showdoensis</name>
    <dbReference type="NCBI Taxonomy" id="68268"/>
    <lineage>
        <taxon>Bacteria</taxon>
        <taxon>Bacillati</taxon>
        <taxon>Actinomycetota</taxon>
        <taxon>Actinomycetes</taxon>
        <taxon>Kitasatosporales</taxon>
        <taxon>Streptomycetaceae</taxon>
        <taxon>Streptomyces</taxon>
    </lineage>
</organism>